<accession>A0A0N7JVQ6</accession>
<feature type="region of interest" description="Disordered" evidence="1">
    <location>
        <begin position="1"/>
        <end position="30"/>
    </location>
</feature>
<protein>
    <submittedName>
        <fullName evidence="2">Uncharacterized protein</fullName>
    </submittedName>
</protein>
<organism evidence="2 3">
    <name type="scientific">Paraburkholderia caribensis MBA4</name>
    <dbReference type="NCBI Taxonomy" id="1323664"/>
    <lineage>
        <taxon>Bacteria</taxon>
        <taxon>Pseudomonadati</taxon>
        <taxon>Pseudomonadota</taxon>
        <taxon>Betaproteobacteria</taxon>
        <taxon>Burkholderiales</taxon>
        <taxon>Burkholderiaceae</taxon>
        <taxon>Paraburkholderia</taxon>
    </lineage>
</organism>
<gene>
    <name evidence="2" type="ORF">K788_00042850</name>
</gene>
<dbReference type="KEGG" id="bcai:K788_00042850"/>
<evidence type="ECO:0000313" key="2">
    <source>
        <dbReference type="EMBL" id="ALL69877.1"/>
    </source>
</evidence>
<sequence>MRADRPVTATNGEDVETRARVSAERAPWKGIASPRFMRAAAR</sequence>
<geneLocation type="plasmid" evidence="3"/>
<dbReference type="AlphaFoldDB" id="A0A0N7JVQ6"/>
<dbReference type="EMBL" id="CP012748">
    <property type="protein sequence ID" value="ALL69877.1"/>
    <property type="molecule type" value="Genomic_DNA"/>
</dbReference>
<feature type="compositionally biased region" description="Basic and acidic residues" evidence="1">
    <location>
        <begin position="15"/>
        <end position="27"/>
    </location>
</feature>
<dbReference type="Proteomes" id="UP000019146">
    <property type="component" value="Plasmid unnamed"/>
</dbReference>
<keyword evidence="2" id="KW-0614">Plasmid</keyword>
<evidence type="ECO:0000313" key="3">
    <source>
        <dbReference type="Proteomes" id="UP000019146"/>
    </source>
</evidence>
<reference evidence="2 3" key="1">
    <citation type="journal article" date="2014" name="Genome Announc.">
        <title>Draft Genome Sequence of the Haloacid-Degrading Burkholderia caribensis Strain MBA4.</title>
        <authorList>
            <person name="Pan Y."/>
            <person name="Kong K.F."/>
            <person name="Tsang J.S."/>
        </authorList>
    </citation>
    <scope>NUCLEOTIDE SEQUENCE [LARGE SCALE GENOMIC DNA]</scope>
    <source>
        <strain evidence="2 3">MBA4</strain>
        <plasmid evidence="3">Plasmid</plasmid>
    </source>
</reference>
<proteinExistence type="predicted"/>
<evidence type="ECO:0000256" key="1">
    <source>
        <dbReference type="SAM" id="MobiDB-lite"/>
    </source>
</evidence>
<name>A0A0N7JVQ6_9BURK</name>